<reference evidence="2" key="1">
    <citation type="journal article" date="2019" name="Sci. Rep.">
        <title>Draft genome of Tanacetum cinerariifolium, the natural source of mosquito coil.</title>
        <authorList>
            <person name="Yamashiro T."/>
            <person name="Shiraishi A."/>
            <person name="Satake H."/>
            <person name="Nakayama K."/>
        </authorList>
    </citation>
    <scope>NUCLEOTIDE SEQUENCE</scope>
</reference>
<evidence type="ECO:0000313" key="2">
    <source>
        <dbReference type="EMBL" id="GEU49582.1"/>
    </source>
</evidence>
<organism evidence="2">
    <name type="scientific">Tanacetum cinerariifolium</name>
    <name type="common">Dalmatian daisy</name>
    <name type="synonym">Chrysanthemum cinerariifolium</name>
    <dbReference type="NCBI Taxonomy" id="118510"/>
    <lineage>
        <taxon>Eukaryota</taxon>
        <taxon>Viridiplantae</taxon>
        <taxon>Streptophyta</taxon>
        <taxon>Embryophyta</taxon>
        <taxon>Tracheophyta</taxon>
        <taxon>Spermatophyta</taxon>
        <taxon>Magnoliopsida</taxon>
        <taxon>eudicotyledons</taxon>
        <taxon>Gunneridae</taxon>
        <taxon>Pentapetalae</taxon>
        <taxon>asterids</taxon>
        <taxon>campanulids</taxon>
        <taxon>Asterales</taxon>
        <taxon>Asteraceae</taxon>
        <taxon>Asteroideae</taxon>
        <taxon>Anthemideae</taxon>
        <taxon>Anthemidinae</taxon>
        <taxon>Tanacetum</taxon>
    </lineage>
</organism>
<gene>
    <name evidence="2" type="ORF">Tci_021560</name>
</gene>
<protein>
    <submittedName>
        <fullName evidence="2">Uncharacterized protein</fullName>
    </submittedName>
</protein>
<evidence type="ECO:0000256" key="1">
    <source>
        <dbReference type="SAM" id="MobiDB-lite"/>
    </source>
</evidence>
<proteinExistence type="predicted"/>
<comment type="caution">
    <text evidence="2">The sequence shown here is derived from an EMBL/GenBank/DDBJ whole genome shotgun (WGS) entry which is preliminary data.</text>
</comment>
<feature type="region of interest" description="Disordered" evidence="1">
    <location>
        <begin position="134"/>
        <end position="153"/>
    </location>
</feature>
<feature type="compositionally biased region" description="Polar residues" evidence="1">
    <location>
        <begin position="134"/>
        <end position="145"/>
    </location>
</feature>
<dbReference type="EMBL" id="BKCJ010002585">
    <property type="protein sequence ID" value="GEU49582.1"/>
    <property type="molecule type" value="Genomic_DNA"/>
</dbReference>
<dbReference type="AlphaFoldDB" id="A0A6L2KLS3"/>
<sequence>MAAFTADGLSLRNLVCLKSRIHIRVMCEESWGQNSYVRALIEIRSDMEMKDSMVIAIPNLEEAPKKVVITNMDGFQNVKKRNASIKQDGASSSKSAGAEGIKMHINFYILGNDDVELEGMNDEIGTFMVQETLGTNSNKGASTPRNKVVGKKD</sequence>
<accession>A0A6L2KLS3</accession>
<name>A0A6L2KLS3_TANCI</name>